<evidence type="ECO:0000259" key="1">
    <source>
        <dbReference type="Pfam" id="PF07969"/>
    </source>
</evidence>
<dbReference type="Gene3D" id="3.20.20.140">
    <property type="entry name" value="Metal-dependent hydrolases"/>
    <property type="match status" value="1"/>
</dbReference>
<evidence type="ECO:0000313" key="2">
    <source>
        <dbReference type="EMBL" id="GAA2097289.1"/>
    </source>
</evidence>
<dbReference type="InterPro" id="IPR033932">
    <property type="entry name" value="YtcJ-like"/>
</dbReference>
<sequence>MLDLILDNARIRTIDDSKPAARTLGVWNGRIVGFDADVRSLNARRRINLDGAAVLPGFNDVHCHTAWYGLTLASVDCTALPGGLPEVYAKLEAASAAVPAGEWVSATGYGHRDYGGAYPDLAVLDRITGGRPLFLRQQSGHSAIVNTAAMRLAGILEPGFTDPAGGRVVRDAAGNPTGLVEETAQELVQDLIRPYSLETLVHALDLATAQYAREGITSFGECGIFAGWIGHSPIELHAYQLARERGLLRARAQLMPMATGLHGISAHEADDYGIGLDTGMRTGFGDEWLSLGPVKIFMDGALSGETAALRENYAGRDTAGYLQDDAEALRRLTLDAYRSGWSVAVHAIGDLAVDHAVATIVEAIDTYGPRAHPNRIEHAAVVHDEHLPTLAEYGIAVTPQAAFARDIGDGMNRSLGPERRRLLYRARSFADAGVMMPGSSDRPCADGAVLRGIQAYVDRATGTGDVMGAAEECLSPEQAVAAYTRTAAEASGHSSFKGTLTGGKVADLVVLADDPVTADPARIRDIDVLATMAGGEFTHWAL</sequence>
<organism evidence="2 3">
    <name type="scientific">Brevibacterium salitolerans</name>
    <dbReference type="NCBI Taxonomy" id="1403566"/>
    <lineage>
        <taxon>Bacteria</taxon>
        <taxon>Bacillati</taxon>
        <taxon>Actinomycetota</taxon>
        <taxon>Actinomycetes</taxon>
        <taxon>Micrococcales</taxon>
        <taxon>Brevibacteriaceae</taxon>
        <taxon>Brevibacterium</taxon>
    </lineage>
</organism>
<dbReference type="Gene3D" id="2.30.40.10">
    <property type="entry name" value="Urease, subunit C, domain 1"/>
    <property type="match status" value="1"/>
</dbReference>
<dbReference type="InterPro" id="IPR011059">
    <property type="entry name" value="Metal-dep_hydrolase_composite"/>
</dbReference>
<evidence type="ECO:0000313" key="3">
    <source>
        <dbReference type="Proteomes" id="UP001500984"/>
    </source>
</evidence>
<keyword evidence="3" id="KW-1185">Reference proteome</keyword>
<dbReference type="InterPro" id="IPR013108">
    <property type="entry name" value="Amidohydro_3"/>
</dbReference>
<dbReference type="SUPFAM" id="SSF51338">
    <property type="entry name" value="Composite domain of metallo-dependent hydrolases"/>
    <property type="match status" value="1"/>
</dbReference>
<dbReference type="InterPro" id="IPR032466">
    <property type="entry name" value="Metal_Hydrolase"/>
</dbReference>
<dbReference type="PANTHER" id="PTHR22642:SF2">
    <property type="entry name" value="PROTEIN LONG AFTER FAR-RED 3"/>
    <property type="match status" value="1"/>
</dbReference>
<reference evidence="3" key="1">
    <citation type="journal article" date="2019" name="Int. J. Syst. Evol. Microbiol.">
        <title>The Global Catalogue of Microorganisms (GCM) 10K type strain sequencing project: providing services to taxonomists for standard genome sequencing and annotation.</title>
        <authorList>
            <consortium name="The Broad Institute Genomics Platform"/>
            <consortium name="The Broad Institute Genome Sequencing Center for Infectious Disease"/>
            <person name="Wu L."/>
            <person name="Ma J."/>
        </authorList>
    </citation>
    <scope>NUCLEOTIDE SEQUENCE [LARGE SCALE GENOMIC DNA]</scope>
    <source>
        <strain evidence="3">JCM 15900</strain>
    </source>
</reference>
<accession>A0ABP5IEP6</accession>
<proteinExistence type="predicted"/>
<dbReference type="SUPFAM" id="SSF51556">
    <property type="entry name" value="Metallo-dependent hydrolases"/>
    <property type="match status" value="1"/>
</dbReference>
<gene>
    <name evidence="2" type="ORF">GCM10009823_17910</name>
</gene>
<dbReference type="EMBL" id="BAAAPZ010000006">
    <property type="protein sequence ID" value="GAA2097289.1"/>
    <property type="molecule type" value="Genomic_DNA"/>
</dbReference>
<name>A0ABP5IEP6_9MICO</name>
<dbReference type="Gene3D" id="3.10.310.70">
    <property type="match status" value="1"/>
</dbReference>
<comment type="caution">
    <text evidence="2">The sequence shown here is derived from an EMBL/GenBank/DDBJ whole genome shotgun (WGS) entry which is preliminary data.</text>
</comment>
<dbReference type="CDD" id="cd01300">
    <property type="entry name" value="YtcJ_like"/>
    <property type="match status" value="1"/>
</dbReference>
<dbReference type="PANTHER" id="PTHR22642">
    <property type="entry name" value="IMIDAZOLONEPROPIONASE"/>
    <property type="match status" value="1"/>
</dbReference>
<protein>
    <submittedName>
        <fullName evidence="2">Amidohydrolase</fullName>
    </submittedName>
</protein>
<dbReference type="Proteomes" id="UP001500984">
    <property type="component" value="Unassembled WGS sequence"/>
</dbReference>
<dbReference type="Pfam" id="PF07969">
    <property type="entry name" value="Amidohydro_3"/>
    <property type="match status" value="1"/>
</dbReference>
<feature type="domain" description="Amidohydrolase 3" evidence="1">
    <location>
        <begin position="47"/>
        <end position="538"/>
    </location>
</feature>